<keyword evidence="5" id="KW-0378">Hydrolase</keyword>
<sequence length="362" mass="42281">MKDKDMWKYVRLKDAARLMLGKTPPKKNTENFIVNGRNEEGIPWVKIEDMKRRKISCTREYLSRTGAELGKIIPRGAVLLSVNGTIGKAAIAGCELETNQQIMAIVCKEESGILPEYLYYYLLFARKTLQSMAYQTVLERLSTNTLEQILIPVAPVEVQKSWIRQLELVEDYIWKKEDLLSEVNKARSSGWILEINLMRADYTLKKLQETTSRIIETAEKLLRALLEEMFQEADREKYFRYRDQVFQEQQPWERLDTKRRGFVQLQLSDFQKRLYREFYNAGKPSAVHEILKHMKAEYSDYHIQDAVTSVEILFQLGLLSKETFKLYYDRKDPGEENEVKDENGEALVIDIWSCVSSALSTT</sequence>
<dbReference type="GO" id="GO:0004519">
    <property type="term" value="F:endonuclease activity"/>
    <property type="evidence" value="ECO:0007669"/>
    <property type="project" value="UniProtKB-KW"/>
</dbReference>
<comment type="similarity">
    <text evidence="1">Belongs to the type-I restriction system S methylase family.</text>
</comment>
<dbReference type="PANTHER" id="PTHR30408">
    <property type="entry name" value="TYPE-1 RESTRICTION ENZYME ECOKI SPECIFICITY PROTEIN"/>
    <property type="match status" value="1"/>
</dbReference>
<keyword evidence="5" id="KW-0540">Nuclease</keyword>
<dbReference type="Gene3D" id="3.90.220.20">
    <property type="entry name" value="DNA methylase specificity domains"/>
    <property type="match status" value="1"/>
</dbReference>
<dbReference type="Proteomes" id="UP001457898">
    <property type="component" value="Unassembled WGS sequence"/>
</dbReference>
<dbReference type="GO" id="GO:0016787">
    <property type="term" value="F:hydrolase activity"/>
    <property type="evidence" value="ECO:0007669"/>
    <property type="project" value="UniProtKB-KW"/>
</dbReference>
<dbReference type="PANTHER" id="PTHR30408:SF12">
    <property type="entry name" value="TYPE I RESTRICTION ENZYME MJAVIII SPECIFICITY SUBUNIT"/>
    <property type="match status" value="1"/>
</dbReference>
<keyword evidence="5" id="KW-0255">Endonuclease</keyword>
<protein>
    <submittedName>
        <fullName evidence="5">Restriction endonuclease subunit S</fullName>
        <ecNumber evidence="5">3.1.21.-</ecNumber>
    </submittedName>
</protein>
<evidence type="ECO:0000256" key="3">
    <source>
        <dbReference type="ARBA" id="ARBA00023125"/>
    </source>
</evidence>
<feature type="domain" description="Type I restriction modification DNA specificity" evidence="4">
    <location>
        <begin position="6"/>
        <end position="171"/>
    </location>
</feature>
<evidence type="ECO:0000256" key="1">
    <source>
        <dbReference type="ARBA" id="ARBA00010923"/>
    </source>
</evidence>
<organism evidence="5 6">
    <name type="scientific">Blautia caccae</name>
    <dbReference type="NCBI Taxonomy" id="3133175"/>
    <lineage>
        <taxon>Bacteria</taxon>
        <taxon>Bacillati</taxon>
        <taxon>Bacillota</taxon>
        <taxon>Clostridia</taxon>
        <taxon>Lachnospirales</taxon>
        <taxon>Lachnospiraceae</taxon>
        <taxon>Blautia</taxon>
    </lineage>
</organism>
<reference evidence="5 6" key="1">
    <citation type="submission" date="2024-03" db="EMBL/GenBank/DDBJ databases">
        <title>Human intestinal bacterial collection.</title>
        <authorList>
            <person name="Pauvert C."/>
            <person name="Hitch T.C.A."/>
            <person name="Clavel T."/>
        </authorList>
    </citation>
    <scope>NUCLEOTIDE SEQUENCE [LARGE SCALE GENOMIC DNA]</scope>
    <source>
        <strain evidence="5 6">CLA-SR-H028</strain>
    </source>
</reference>
<keyword evidence="6" id="KW-1185">Reference proteome</keyword>
<dbReference type="RefSeq" id="WP_148392776.1">
    <property type="nucleotide sequence ID" value="NZ_JBBMFP010000035.1"/>
</dbReference>
<evidence type="ECO:0000313" key="5">
    <source>
        <dbReference type="EMBL" id="MEQ2434178.1"/>
    </source>
</evidence>
<evidence type="ECO:0000313" key="6">
    <source>
        <dbReference type="Proteomes" id="UP001457898"/>
    </source>
</evidence>
<keyword evidence="3" id="KW-0238">DNA-binding</keyword>
<evidence type="ECO:0000259" key="4">
    <source>
        <dbReference type="Pfam" id="PF01420"/>
    </source>
</evidence>
<dbReference type="EMBL" id="JBBMFP010000035">
    <property type="protein sequence ID" value="MEQ2434178.1"/>
    <property type="molecule type" value="Genomic_DNA"/>
</dbReference>
<dbReference type="SUPFAM" id="SSF116734">
    <property type="entry name" value="DNA methylase specificity domain"/>
    <property type="match status" value="1"/>
</dbReference>
<comment type="caution">
    <text evidence="5">The sequence shown here is derived from an EMBL/GenBank/DDBJ whole genome shotgun (WGS) entry which is preliminary data.</text>
</comment>
<name>A0ABV1DWS1_9FIRM</name>
<gene>
    <name evidence="5" type="ORF">WMO65_24580</name>
</gene>
<dbReference type="Pfam" id="PF01420">
    <property type="entry name" value="Methylase_S"/>
    <property type="match status" value="1"/>
</dbReference>
<keyword evidence="2" id="KW-0680">Restriction system</keyword>
<dbReference type="InterPro" id="IPR052021">
    <property type="entry name" value="Type-I_RS_S_subunit"/>
</dbReference>
<proteinExistence type="inferred from homology"/>
<accession>A0ABV1DWS1</accession>
<dbReference type="EC" id="3.1.21.-" evidence="5"/>
<evidence type="ECO:0000256" key="2">
    <source>
        <dbReference type="ARBA" id="ARBA00022747"/>
    </source>
</evidence>
<dbReference type="InterPro" id="IPR000055">
    <property type="entry name" value="Restrct_endonuc_typeI_TRD"/>
</dbReference>
<dbReference type="InterPro" id="IPR044946">
    <property type="entry name" value="Restrct_endonuc_typeI_TRD_sf"/>
</dbReference>